<accession>A0A7X4YCC4</accession>
<sequence>MDSTLRILDAASKSYPSGSKEESTIQLAAISLLYLRRTRNLDDFLKYYQEFSDPAFSVPIAKTFSTQEEADGWLASGAASDGDLVRIKDQGFQVIQLPNGMKFLRTPLPEELGPPVSK</sequence>
<dbReference type="Proteomes" id="UP000537825">
    <property type="component" value="Unassembled WGS sequence"/>
</dbReference>
<keyword evidence="2" id="KW-1185">Reference proteome</keyword>
<organism evidence="1 2">
    <name type="scientific">Corallococcus exiguus</name>
    <dbReference type="NCBI Taxonomy" id="83462"/>
    <lineage>
        <taxon>Bacteria</taxon>
        <taxon>Pseudomonadati</taxon>
        <taxon>Myxococcota</taxon>
        <taxon>Myxococcia</taxon>
        <taxon>Myxococcales</taxon>
        <taxon>Cystobacterineae</taxon>
        <taxon>Myxococcaceae</taxon>
        <taxon>Corallococcus</taxon>
    </lineage>
</organism>
<name>A0A7X4YCC4_9BACT</name>
<evidence type="ECO:0000313" key="2">
    <source>
        <dbReference type="Proteomes" id="UP000537825"/>
    </source>
</evidence>
<dbReference type="RefSeq" id="WP_139915674.1">
    <property type="nucleotide sequence ID" value="NZ_CBCSLE010000021.1"/>
</dbReference>
<dbReference type="EMBL" id="JAAAPK010000006">
    <property type="protein sequence ID" value="NBC42864.1"/>
    <property type="molecule type" value="Genomic_DNA"/>
</dbReference>
<protein>
    <submittedName>
        <fullName evidence="1">Uncharacterized protein</fullName>
    </submittedName>
</protein>
<proteinExistence type="predicted"/>
<dbReference type="AlphaFoldDB" id="A0A7X4YCC4"/>
<comment type="caution">
    <text evidence="1">The sequence shown here is derived from an EMBL/GenBank/DDBJ whole genome shotgun (WGS) entry which is preliminary data.</text>
</comment>
<reference evidence="1 2" key="1">
    <citation type="submission" date="2020-01" db="EMBL/GenBank/DDBJ databases">
        <title>The draft genome sequence of Corallococcus exiguus DSM 14696.</title>
        <authorList>
            <person name="Zhang X."/>
            <person name="Zhu H."/>
        </authorList>
    </citation>
    <scope>NUCLEOTIDE SEQUENCE [LARGE SCALE GENOMIC DNA]</scope>
    <source>
        <strain evidence="1 2">DSM 14696</strain>
    </source>
</reference>
<evidence type="ECO:0000313" key="1">
    <source>
        <dbReference type="EMBL" id="NBC42864.1"/>
    </source>
</evidence>
<gene>
    <name evidence="1" type="ORF">GTZ93_23985</name>
</gene>